<feature type="compositionally biased region" description="Basic and acidic residues" evidence="1">
    <location>
        <begin position="1"/>
        <end position="12"/>
    </location>
</feature>
<gene>
    <name evidence="2" type="ORF">CCACVL1_18843</name>
</gene>
<name>A0A1R3HJN2_COCAP</name>
<dbReference type="EMBL" id="AWWV01011792">
    <property type="protein sequence ID" value="OMO70552.1"/>
    <property type="molecule type" value="Genomic_DNA"/>
</dbReference>
<reference evidence="2 3" key="1">
    <citation type="submission" date="2013-09" db="EMBL/GenBank/DDBJ databases">
        <title>Corchorus capsularis genome sequencing.</title>
        <authorList>
            <person name="Alam M."/>
            <person name="Haque M.S."/>
            <person name="Islam M.S."/>
            <person name="Emdad E.M."/>
            <person name="Islam M.M."/>
            <person name="Ahmed B."/>
            <person name="Halim A."/>
            <person name="Hossen Q.M.M."/>
            <person name="Hossain M.Z."/>
            <person name="Ahmed R."/>
            <person name="Khan M.M."/>
            <person name="Islam R."/>
            <person name="Rashid M.M."/>
            <person name="Khan S.A."/>
            <person name="Rahman M.S."/>
            <person name="Alam M."/>
        </authorList>
    </citation>
    <scope>NUCLEOTIDE SEQUENCE [LARGE SCALE GENOMIC DNA]</scope>
    <source>
        <strain evidence="3">cv. CVL-1</strain>
        <tissue evidence="2">Whole seedling</tissue>
    </source>
</reference>
<proteinExistence type="predicted"/>
<evidence type="ECO:0000313" key="2">
    <source>
        <dbReference type="EMBL" id="OMO70552.1"/>
    </source>
</evidence>
<protein>
    <submittedName>
        <fullName evidence="2">Uncharacterized protein</fullName>
    </submittedName>
</protein>
<comment type="caution">
    <text evidence="2">The sequence shown here is derived from an EMBL/GenBank/DDBJ whole genome shotgun (WGS) entry which is preliminary data.</text>
</comment>
<sequence>MEDIKSGEEGRRPNLVYTNH</sequence>
<organism evidence="2 3">
    <name type="scientific">Corchorus capsularis</name>
    <name type="common">Jute</name>
    <dbReference type="NCBI Taxonomy" id="210143"/>
    <lineage>
        <taxon>Eukaryota</taxon>
        <taxon>Viridiplantae</taxon>
        <taxon>Streptophyta</taxon>
        <taxon>Embryophyta</taxon>
        <taxon>Tracheophyta</taxon>
        <taxon>Spermatophyta</taxon>
        <taxon>Magnoliopsida</taxon>
        <taxon>eudicotyledons</taxon>
        <taxon>Gunneridae</taxon>
        <taxon>Pentapetalae</taxon>
        <taxon>rosids</taxon>
        <taxon>malvids</taxon>
        <taxon>Malvales</taxon>
        <taxon>Malvaceae</taxon>
        <taxon>Grewioideae</taxon>
        <taxon>Apeibeae</taxon>
        <taxon>Corchorus</taxon>
    </lineage>
</organism>
<feature type="region of interest" description="Disordered" evidence="1">
    <location>
        <begin position="1"/>
        <end position="20"/>
    </location>
</feature>
<evidence type="ECO:0000256" key="1">
    <source>
        <dbReference type="SAM" id="MobiDB-lite"/>
    </source>
</evidence>
<dbReference type="AlphaFoldDB" id="A0A1R3HJN2"/>
<keyword evidence="3" id="KW-1185">Reference proteome</keyword>
<dbReference type="Gramene" id="OMO70552">
    <property type="protein sequence ID" value="OMO70552"/>
    <property type="gene ID" value="CCACVL1_18843"/>
</dbReference>
<evidence type="ECO:0000313" key="3">
    <source>
        <dbReference type="Proteomes" id="UP000188268"/>
    </source>
</evidence>
<accession>A0A1R3HJN2</accession>
<dbReference type="Proteomes" id="UP000188268">
    <property type="component" value="Unassembled WGS sequence"/>
</dbReference>